<proteinExistence type="predicted"/>
<sequence length="212" mass="24203">MAVRPHAELVSVIVYLPQTRTLESDNDWYASDDAFVGEHNGSMKCAPGWYCIYYRIETVFPFSRLLTCDIHSSNMDTKHSCRTEYRAISRLPFANVHRIHWVSRLALATQPLKYRNLQQLPSLSDVCLCEIHAPRTLPRSKLLQAMNAMLLLSQIALRDIRQGLRAMDVRKRTSDSEPARQKSKSCSISDAGDSWDQVCLVDAQYNDARSLL</sequence>
<organism evidence="2">
    <name type="scientific">Gibberella zeae</name>
    <name type="common">Wheat head blight fungus</name>
    <name type="synonym">Fusarium graminearum</name>
    <dbReference type="NCBI Taxonomy" id="5518"/>
    <lineage>
        <taxon>Eukaryota</taxon>
        <taxon>Fungi</taxon>
        <taxon>Dikarya</taxon>
        <taxon>Ascomycota</taxon>
        <taxon>Pezizomycotina</taxon>
        <taxon>Sordariomycetes</taxon>
        <taxon>Hypocreomycetidae</taxon>
        <taxon>Hypocreales</taxon>
        <taxon>Nectriaceae</taxon>
        <taxon>Fusarium</taxon>
    </lineage>
</organism>
<evidence type="ECO:0000313" key="2">
    <source>
        <dbReference type="EMBL" id="VIO54425.1"/>
    </source>
</evidence>
<dbReference type="AlphaFoldDB" id="A0A4E9DNV8"/>
<dbReference type="EMBL" id="CAAKMV010000099">
    <property type="protein sequence ID" value="VIO54425.1"/>
    <property type="molecule type" value="Genomic_DNA"/>
</dbReference>
<feature type="region of interest" description="Disordered" evidence="1">
    <location>
        <begin position="169"/>
        <end position="191"/>
    </location>
</feature>
<name>A0A4E9DNV8_GIBZA</name>
<feature type="compositionally biased region" description="Basic and acidic residues" evidence="1">
    <location>
        <begin position="169"/>
        <end position="180"/>
    </location>
</feature>
<reference evidence="2" key="1">
    <citation type="submission" date="2019-04" db="EMBL/GenBank/DDBJ databases">
        <authorList>
            <person name="Melise S."/>
            <person name="Noan J."/>
            <person name="Okalmin O."/>
        </authorList>
    </citation>
    <scope>NUCLEOTIDE SEQUENCE</scope>
    <source>
        <strain evidence="2">FN9</strain>
    </source>
</reference>
<protein>
    <submittedName>
        <fullName evidence="2">Uncharacterized protein</fullName>
    </submittedName>
</protein>
<gene>
    <name evidence="2" type="ORF">FUG_LOCUS122148</name>
</gene>
<evidence type="ECO:0000256" key="1">
    <source>
        <dbReference type="SAM" id="MobiDB-lite"/>
    </source>
</evidence>
<accession>A0A4E9DNV8</accession>